<protein>
    <submittedName>
        <fullName evidence="1">Uncharacterized protein</fullName>
    </submittedName>
</protein>
<dbReference type="EMBL" id="GL871265">
    <property type="protein sequence ID" value="EGC31274.1"/>
    <property type="molecule type" value="Genomic_DNA"/>
</dbReference>
<dbReference type="VEuPathDB" id="AmoebaDB:DICPUDRAFT_156913"/>
<dbReference type="KEGG" id="dpp:DICPUDRAFT_156913"/>
<organism evidence="1 2">
    <name type="scientific">Dictyostelium purpureum</name>
    <name type="common">Slime mold</name>
    <dbReference type="NCBI Taxonomy" id="5786"/>
    <lineage>
        <taxon>Eukaryota</taxon>
        <taxon>Amoebozoa</taxon>
        <taxon>Evosea</taxon>
        <taxon>Eumycetozoa</taxon>
        <taxon>Dictyostelia</taxon>
        <taxon>Dictyosteliales</taxon>
        <taxon>Dictyosteliaceae</taxon>
        <taxon>Dictyostelium</taxon>
    </lineage>
</organism>
<proteinExistence type="predicted"/>
<name>F0ZXS2_DICPU</name>
<dbReference type="RefSeq" id="XP_003292219.1">
    <property type="nucleotide sequence ID" value="XM_003292171.1"/>
</dbReference>
<evidence type="ECO:0000313" key="1">
    <source>
        <dbReference type="EMBL" id="EGC31274.1"/>
    </source>
</evidence>
<dbReference type="GeneID" id="10505959"/>
<dbReference type="AlphaFoldDB" id="F0ZXS2"/>
<evidence type="ECO:0000313" key="2">
    <source>
        <dbReference type="Proteomes" id="UP000001064"/>
    </source>
</evidence>
<keyword evidence="2" id="KW-1185">Reference proteome</keyword>
<gene>
    <name evidence="1" type="ORF">DICPUDRAFT_156913</name>
</gene>
<reference evidence="2" key="1">
    <citation type="journal article" date="2011" name="Genome Biol.">
        <title>Comparative genomics of the social amoebae Dictyostelium discoideum and Dictyostelium purpureum.</title>
        <authorList>
            <consortium name="US DOE Joint Genome Institute (JGI-PGF)"/>
            <person name="Sucgang R."/>
            <person name="Kuo A."/>
            <person name="Tian X."/>
            <person name="Salerno W."/>
            <person name="Parikh A."/>
            <person name="Feasley C.L."/>
            <person name="Dalin E."/>
            <person name="Tu H."/>
            <person name="Huang E."/>
            <person name="Barry K."/>
            <person name="Lindquist E."/>
            <person name="Shapiro H."/>
            <person name="Bruce D."/>
            <person name="Schmutz J."/>
            <person name="Salamov A."/>
            <person name="Fey P."/>
            <person name="Gaudet P."/>
            <person name="Anjard C."/>
            <person name="Babu M.M."/>
            <person name="Basu S."/>
            <person name="Bushmanova Y."/>
            <person name="van der Wel H."/>
            <person name="Katoh-Kurasawa M."/>
            <person name="Dinh C."/>
            <person name="Coutinho P.M."/>
            <person name="Saito T."/>
            <person name="Elias M."/>
            <person name="Schaap P."/>
            <person name="Kay R.R."/>
            <person name="Henrissat B."/>
            <person name="Eichinger L."/>
            <person name="Rivero F."/>
            <person name="Putnam N.H."/>
            <person name="West C.M."/>
            <person name="Loomis W.F."/>
            <person name="Chisholm R.L."/>
            <person name="Shaulsky G."/>
            <person name="Strassmann J.E."/>
            <person name="Queller D.C."/>
            <person name="Kuspa A."/>
            <person name="Grigoriev I.V."/>
        </authorList>
    </citation>
    <scope>NUCLEOTIDE SEQUENCE [LARGE SCALE GENOMIC DNA]</scope>
    <source>
        <strain evidence="2">QSDP1</strain>
    </source>
</reference>
<accession>F0ZXS2</accession>
<dbReference type="InParanoid" id="F0ZXS2"/>
<dbReference type="Proteomes" id="UP000001064">
    <property type="component" value="Unassembled WGS sequence"/>
</dbReference>
<sequence>MSYSSDSVDKSIVITNVSSKKVKACIGRFNDKQMSKFYDIDSYKQEIWERDQEKMHVVNIVSENPTFDFNILVEARERIIIEDFEKNCLLIYFFSKSGQRRAYQCCQENRSCDQLFRELIKLNY</sequence>